<accession>A0ABW1U1Z4</accession>
<protein>
    <recommendedName>
        <fullName evidence="3">Type 4 fimbrial biogenesis protein PilX N-terminal domain-containing protein</fullName>
    </recommendedName>
</protein>
<organism evidence="1 2">
    <name type="scientific">Polaromonas aquatica</name>
    <dbReference type="NCBI Taxonomy" id="332657"/>
    <lineage>
        <taxon>Bacteria</taxon>
        <taxon>Pseudomonadati</taxon>
        <taxon>Pseudomonadota</taxon>
        <taxon>Betaproteobacteria</taxon>
        <taxon>Burkholderiales</taxon>
        <taxon>Comamonadaceae</taxon>
        <taxon>Polaromonas</taxon>
    </lineage>
</organism>
<reference evidence="2" key="1">
    <citation type="journal article" date="2019" name="Int. J. Syst. Evol. Microbiol.">
        <title>The Global Catalogue of Microorganisms (GCM) 10K type strain sequencing project: providing services to taxonomists for standard genome sequencing and annotation.</title>
        <authorList>
            <consortium name="The Broad Institute Genomics Platform"/>
            <consortium name="The Broad Institute Genome Sequencing Center for Infectious Disease"/>
            <person name="Wu L."/>
            <person name="Ma J."/>
        </authorList>
    </citation>
    <scope>NUCLEOTIDE SEQUENCE [LARGE SCALE GENOMIC DNA]</scope>
    <source>
        <strain evidence="2">CCUG 39402</strain>
    </source>
</reference>
<gene>
    <name evidence="1" type="ORF">ACFQND_20470</name>
</gene>
<proteinExistence type="predicted"/>
<dbReference type="Proteomes" id="UP001596270">
    <property type="component" value="Unassembled WGS sequence"/>
</dbReference>
<sequence length="118" mass="12542">MLSDHLKKIDRTSSRNLFLIASVLVIVCQLVAMALVAGSQVQRAELRESRLTAQNIAMAKCLEASVRFDRQACMLQQPDTDKPSAVAASLAMDKPAGLSHAALPAATQGFMAVAFGAN</sequence>
<dbReference type="RefSeq" id="WP_371436487.1">
    <property type="nucleotide sequence ID" value="NZ_JBHSRS010000083.1"/>
</dbReference>
<evidence type="ECO:0008006" key="3">
    <source>
        <dbReference type="Google" id="ProtNLM"/>
    </source>
</evidence>
<evidence type="ECO:0000313" key="2">
    <source>
        <dbReference type="Proteomes" id="UP001596270"/>
    </source>
</evidence>
<comment type="caution">
    <text evidence="1">The sequence shown here is derived from an EMBL/GenBank/DDBJ whole genome shotgun (WGS) entry which is preliminary data.</text>
</comment>
<keyword evidence="2" id="KW-1185">Reference proteome</keyword>
<evidence type="ECO:0000313" key="1">
    <source>
        <dbReference type="EMBL" id="MFC6283608.1"/>
    </source>
</evidence>
<dbReference type="EMBL" id="JBHSRS010000083">
    <property type="protein sequence ID" value="MFC6283608.1"/>
    <property type="molecule type" value="Genomic_DNA"/>
</dbReference>
<name>A0ABW1U1Z4_9BURK</name>